<evidence type="ECO:0000256" key="1">
    <source>
        <dbReference type="SAM" id="MobiDB-lite"/>
    </source>
</evidence>
<accession>A0AAW0TY45</accession>
<proteinExistence type="predicted"/>
<evidence type="ECO:0000313" key="2">
    <source>
        <dbReference type="EMBL" id="KAK8392669.1"/>
    </source>
</evidence>
<dbReference type="AlphaFoldDB" id="A0AAW0TY45"/>
<dbReference type="Proteomes" id="UP001487740">
    <property type="component" value="Unassembled WGS sequence"/>
</dbReference>
<organism evidence="2 3">
    <name type="scientific">Scylla paramamosain</name>
    <name type="common">Mud crab</name>
    <dbReference type="NCBI Taxonomy" id="85552"/>
    <lineage>
        <taxon>Eukaryota</taxon>
        <taxon>Metazoa</taxon>
        <taxon>Ecdysozoa</taxon>
        <taxon>Arthropoda</taxon>
        <taxon>Crustacea</taxon>
        <taxon>Multicrustacea</taxon>
        <taxon>Malacostraca</taxon>
        <taxon>Eumalacostraca</taxon>
        <taxon>Eucarida</taxon>
        <taxon>Decapoda</taxon>
        <taxon>Pleocyemata</taxon>
        <taxon>Brachyura</taxon>
        <taxon>Eubrachyura</taxon>
        <taxon>Portunoidea</taxon>
        <taxon>Portunidae</taxon>
        <taxon>Portuninae</taxon>
        <taxon>Scylla</taxon>
    </lineage>
</organism>
<comment type="caution">
    <text evidence="2">The sequence shown here is derived from an EMBL/GenBank/DDBJ whole genome shotgun (WGS) entry which is preliminary data.</text>
</comment>
<protein>
    <submittedName>
        <fullName evidence="2">Uncharacterized protein</fullName>
    </submittedName>
</protein>
<dbReference type="EMBL" id="JARAKH010000022">
    <property type="protein sequence ID" value="KAK8392669.1"/>
    <property type="molecule type" value="Genomic_DNA"/>
</dbReference>
<reference evidence="2 3" key="1">
    <citation type="submission" date="2023-03" db="EMBL/GenBank/DDBJ databases">
        <title>High-quality genome of Scylla paramamosain provides insights in environmental adaptation.</title>
        <authorList>
            <person name="Zhang L."/>
        </authorList>
    </citation>
    <scope>NUCLEOTIDE SEQUENCE [LARGE SCALE GENOMIC DNA]</scope>
    <source>
        <strain evidence="2">LZ_2023a</strain>
        <tissue evidence="2">Muscle</tissue>
    </source>
</reference>
<gene>
    <name evidence="2" type="ORF">O3P69_014837</name>
</gene>
<sequence>MFWRQALRAREREAARQQEAWIDMQGTPRTLPPLALGTQYTVELEGSGRLTFRNRQHLRPVRGASPAPVGTISSPSQPGPRPAAKQDTVSRPARRVRQPAWMADYVPDMSSQ</sequence>
<feature type="region of interest" description="Disordered" evidence="1">
    <location>
        <begin position="51"/>
        <end position="112"/>
    </location>
</feature>
<name>A0AAW0TY45_SCYPA</name>
<evidence type="ECO:0000313" key="3">
    <source>
        <dbReference type="Proteomes" id="UP001487740"/>
    </source>
</evidence>
<keyword evidence="3" id="KW-1185">Reference proteome</keyword>